<evidence type="ECO:0000256" key="8">
    <source>
        <dbReference type="ARBA" id="ARBA00022618"/>
    </source>
</evidence>
<evidence type="ECO:0000256" key="4">
    <source>
        <dbReference type="ARBA" id="ARBA00009754"/>
    </source>
</evidence>
<dbReference type="GO" id="GO:0005874">
    <property type="term" value="C:microtubule"/>
    <property type="evidence" value="ECO:0007669"/>
    <property type="project" value="UniProtKB-KW"/>
</dbReference>
<evidence type="ECO:0000256" key="5">
    <source>
        <dbReference type="ARBA" id="ARBA00020259"/>
    </source>
</evidence>
<keyword evidence="6" id="KW-0158">Chromosome</keyword>
<sequence>MRVLLSFTVFKHISSTKSSSSFFFFFLSSYFFTRTAQVAFNCNKQKQIGRKRSEFRRRKHNMENPHEQVQANILSRIIGNVKRLNESVAILNQELVTINNRNKNLEIMGAICDNYHSSVQFNLEATNNKKPPL</sequence>
<proteinExistence type="inferred from homology"/>
<dbReference type="GO" id="GO:0072686">
    <property type="term" value="C:mitotic spindle"/>
    <property type="evidence" value="ECO:0007669"/>
    <property type="project" value="InterPro"/>
</dbReference>
<evidence type="ECO:0000256" key="18">
    <source>
        <dbReference type="SAM" id="Phobius"/>
    </source>
</evidence>
<dbReference type="AlphaFoldDB" id="H0GEE9"/>
<dbReference type="InterPro" id="IPR013959">
    <property type="entry name" value="DASH_Dad4"/>
</dbReference>
<keyword evidence="8" id="KW-0132">Cell division</keyword>
<keyword evidence="14" id="KW-0131">Cell cycle</keyword>
<dbReference type="GO" id="GO:0008608">
    <property type="term" value="P:attachment of spindle microtubules to kinetochore"/>
    <property type="evidence" value="ECO:0007669"/>
    <property type="project" value="InterPro"/>
</dbReference>
<dbReference type="PANTHER" id="PTHR28222:SF1">
    <property type="entry name" value="DASH COMPLEX SUBUNIT DAD4"/>
    <property type="match status" value="1"/>
</dbReference>
<evidence type="ECO:0000256" key="3">
    <source>
        <dbReference type="ARBA" id="ARBA00004629"/>
    </source>
</evidence>
<evidence type="ECO:0000313" key="20">
    <source>
        <dbReference type="Proteomes" id="UP000009009"/>
    </source>
</evidence>
<comment type="similarity">
    <text evidence="4">Belongs to the DASH complex DAD4 family.</text>
</comment>
<evidence type="ECO:0000256" key="14">
    <source>
        <dbReference type="ARBA" id="ARBA00023306"/>
    </source>
</evidence>
<keyword evidence="9" id="KW-0493">Microtubule</keyword>
<dbReference type="HOGENOM" id="CLU_1907877_0_0_1"/>
<evidence type="ECO:0000256" key="13">
    <source>
        <dbReference type="ARBA" id="ARBA00023242"/>
    </source>
</evidence>
<keyword evidence="7" id="KW-0963">Cytoplasm</keyword>
<organism evidence="19 20">
    <name type="scientific">Saccharomyces cerevisiae x Saccharomyces kudriavzevii (strain VIN7)</name>
    <name type="common">Yeast</name>
    <dbReference type="NCBI Taxonomy" id="1095631"/>
    <lineage>
        <taxon>Eukaryota</taxon>
        <taxon>Fungi</taxon>
        <taxon>Dikarya</taxon>
        <taxon>Ascomycota</taxon>
        <taxon>Saccharomycotina</taxon>
        <taxon>Saccharomycetes</taxon>
        <taxon>Saccharomycetales</taxon>
        <taxon>Saccharomycetaceae</taxon>
        <taxon>Saccharomyces</taxon>
    </lineage>
</organism>
<keyword evidence="18" id="KW-0472">Membrane</keyword>
<dbReference type="GO" id="GO:0051301">
    <property type="term" value="P:cell division"/>
    <property type="evidence" value="ECO:0007669"/>
    <property type="project" value="UniProtKB-KW"/>
</dbReference>
<evidence type="ECO:0000256" key="6">
    <source>
        <dbReference type="ARBA" id="ARBA00022454"/>
    </source>
</evidence>
<evidence type="ECO:0000256" key="1">
    <source>
        <dbReference type="ARBA" id="ARBA00004123"/>
    </source>
</evidence>
<keyword evidence="20" id="KW-1185">Reference proteome</keyword>
<comment type="caution">
    <text evidence="19">The sequence shown here is derived from an EMBL/GenBank/DDBJ whole genome shotgun (WGS) entry which is preliminary data.</text>
</comment>
<keyword evidence="18" id="KW-1133">Transmembrane helix</keyword>
<evidence type="ECO:0000256" key="16">
    <source>
        <dbReference type="ARBA" id="ARBA00030569"/>
    </source>
</evidence>
<dbReference type="EMBL" id="AGVY01000014">
    <property type="protein sequence ID" value="EHN07890.1"/>
    <property type="molecule type" value="Genomic_DNA"/>
</dbReference>
<evidence type="ECO:0000256" key="2">
    <source>
        <dbReference type="ARBA" id="ARBA00004186"/>
    </source>
</evidence>
<reference evidence="19 20" key="1">
    <citation type="journal article" date="2012" name="FEMS Yeast Res.">
        <title>The genome sequence of the wine yeast VIN7 reveals an allotriploid hybrid genome with Saccharomyces cerevisiae and Saccharomyces kudriavzevii origins.</title>
        <authorList>
            <person name="Borneman A.R."/>
            <person name="Desany B.A."/>
            <person name="Riches D."/>
            <person name="Affourtit J.P."/>
            <person name="Forgan A.H."/>
            <person name="Pretorius I.S."/>
            <person name="Egholm M."/>
            <person name="Chambers P.J."/>
        </authorList>
    </citation>
    <scope>NUCLEOTIDE SEQUENCE [LARGE SCALE GENOMIC DNA]</scope>
    <source>
        <strain evidence="19 20">VIN7</strain>
    </source>
</reference>
<gene>
    <name evidence="19" type="ORF">VIN7_1022</name>
</gene>
<keyword evidence="11" id="KW-0995">Kinetochore</keyword>
<dbReference type="GO" id="GO:0042729">
    <property type="term" value="C:DASH complex"/>
    <property type="evidence" value="ECO:0007669"/>
    <property type="project" value="InterPro"/>
</dbReference>
<keyword evidence="18" id="KW-0812">Transmembrane</keyword>
<evidence type="ECO:0000256" key="9">
    <source>
        <dbReference type="ARBA" id="ARBA00022701"/>
    </source>
</evidence>
<comment type="subcellular location">
    <subcellularLocation>
        <location evidence="3">Chromosome</location>
        <location evidence="3">Centromere</location>
        <location evidence="3">Kinetochore</location>
    </subcellularLocation>
    <subcellularLocation>
        <location evidence="2">Cytoplasm</location>
        <location evidence="2">Cytoskeleton</location>
        <location evidence="2">Spindle</location>
    </subcellularLocation>
    <subcellularLocation>
        <location evidence="1">Nucleus</location>
    </subcellularLocation>
</comment>
<protein>
    <recommendedName>
        <fullName evidence="5">DASH complex subunit DAD4</fullName>
    </recommendedName>
    <alternativeName>
        <fullName evidence="16">Outer kinetochore protein DAD4</fullName>
    </alternativeName>
</protein>
<evidence type="ECO:0000256" key="7">
    <source>
        <dbReference type="ARBA" id="ARBA00022490"/>
    </source>
</evidence>
<keyword evidence="17" id="KW-0175">Coiled coil</keyword>
<dbReference type="PhylomeDB" id="H0GEE9"/>
<keyword evidence="15" id="KW-0137">Centromere</keyword>
<feature type="coiled-coil region" evidence="17">
    <location>
        <begin position="81"/>
        <end position="108"/>
    </location>
</feature>
<evidence type="ECO:0000256" key="15">
    <source>
        <dbReference type="ARBA" id="ARBA00023328"/>
    </source>
</evidence>
<keyword evidence="13" id="KW-0539">Nucleus</keyword>
<evidence type="ECO:0000256" key="11">
    <source>
        <dbReference type="ARBA" id="ARBA00022838"/>
    </source>
</evidence>
<dbReference type="Pfam" id="PF08650">
    <property type="entry name" value="DASH_Dad4"/>
    <property type="match status" value="1"/>
</dbReference>
<dbReference type="OrthoDB" id="5516652at2759"/>
<evidence type="ECO:0000313" key="19">
    <source>
        <dbReference type="EMBL" id="EHN07890.1"/>
    </source>
</evidence>
<accession>H0GEE9</accession>
<evidence type="ECO:0000256" key="12">
    <source>
        <dbReference type="ARBA" id="ARBA00023212"/>
    </source>
</evidence>
<evidence type="ECO:0000256" key="10">
    <source>
        <dbReference type="ARBA" id="ARBA00022776"/>
    </source>
</evidence>
<dbReference type="PANTHER" id="PTHR28222">
    <property type="entry name" value="DASH COMPLEX SUBUNIT DAD4"/>
    <property type="match status" value="1"/>
</dbReference>
<dbReference type="Proteomes" id="UP000009009">
    <property type="component" value="Unassembled WGS sequence"/>
</dbReference>
<keyword evidence="10" id="KW-0498">Mitosis</keyword>
<name>H0GEE9_SACCK</name>
<feature type="transmembrane region" description="Helical" evidence="18">
    <location>
        <begin position="20"/>
        <end position="42"/>
    </location>
</feature>
<evidence type="ECO:0000256" key="17">
    <source>
        <dbReference type="SAM" id="Coils"/>
    </source>
</evidence>
<keyword evidence="12" id="KW-0206">Cytoskeleton</keyword>